<keyword evidence="9" id="KW-1185">Reference proteome</keyword>
<evidence type="ECO:0000313" key="8">
    <source>
        <dbReference type="EMBL" id="THH20380.1"/>
    </source>
</evidence>
<dbReference type="GO" id="GO:0033215">
    <property type="term" value="P:reductive iron assimilation"/>
    <property type="evidence" value="ECO:0007669"/>
    <property type="project" value="TreeGrafter"/>
</dbReference>
<dbReference type="CDD" id="cd13877">
    <property type="entry name" value="CuRO_2_Fet3p_like"/>
    <property type="match status" value="1"/>
</dbReference>
<gene>
    <name evidence="8" type="ORF">EW146_g992</name>
</gene>
<dbReference type="CDD" id="cd13851">
    <property type="entry name" value="CuRO_1_Fet3p"/>
    <property type="match status" value="1"/>
</dbReference>
<dbReference type="Pfam" id="PF00394">
    <property type="entry name" value="Cu-oxidase"/>
    <property type="match status" value="1"/>
</dbReference>
<dbReference type="InterPro" id="IPR001117">
    <property type="entry name" value="Cu-oxidase_2nd"/>
</dbReference>
<dbReference type="Pfam" id="PF07732">
    <property type="entry name" value="Cu-oxidase_3"/>
    <property type="match status" value="1"/>
</dbReference>
<dbReference type="GO" id="GO:0005507">
    <property type="term" value="F:copper ion binding"/>
    <property type="evidence" value="ECO:0007669"/>
    <property type="project" value="InterPro"/>
</dbReference>
<dbReference type="AlphaFoldDB" id="A0A4S4MBJ7"/>
<evidence type="ECO:0000256" key="1">
    <source>
        <dbReference type="ARBA" id="ARBA00010609"/>
    </source>
</evidence>
<sequence length="507" mass="55182">MGNTRSTVPVYTGSVLSANLIALNSRYQISIAPPSLFFRTLNKTGALPLSLFPLSSPFSSSTIMGSTRTSPFSLFSILFVLATTSLPALAAVKELWWNITYVKNANPDGLFERTVIGVNGTWPPPPIDVTTNDTLIVHAYNALDIPTSLHHHGMFFNSTSWMDGAVGVSQCGIPPGETFDYVVPVNTSGQWGTYWVHAHASGQYVDGLRSPVVIHPEKEAHSYDAEYTVVLGDWYHKQHSELLDEFVNIANPGGAEPVPQAPLLYFAQNDTYLGPKSGSQPSGSTTAVGFNENATIAFEPGKTYRLRVVNTAAFAAFYFWIDGHEMRIIEADGTDTEEYSIDMISVTVAQRYSVLVTARNDTNANWAIHANMDTVMFDTVPDTLNPNATASITYSSDASLTDPGTVDAYADVPDLNLVPVIIEAMYPPVDSTYDLEVQFATMDDGTNHAMFNNVTYNTPLVPAILSELSLGQNATVQEAYGPNHIVLDHLEVFDIVVKNGDVGKHPL</sequence>
<keyword evidence="5" id="KW-0325">Glycoprotein</keyword>
<comment type="similarity">
    <text evidence="1">Belongs to the multicopper oxidase family.</text>
</comment>
<dbReference type="Gene3D" id="2.60.40.420">
    <property type="entry name" value="Cupredoxins - blue copper proteins"/>
    <property type="match status" value="3"/>
</dbReference>
<comment type="caution">
    <text evidence="8">The sequence shown here is derived from an EMBL/GenBank/DDBJ whole genome shotgun (WGS) entry which is preliminary data.</text>
</comment>
<keyword evidence="3" id="KW-0186">Copper</keyword>
<dbReference type="Proteomes" id="UP000310158">
    <property type="component" value="Unassembled WGS sequence"/>
</dbReference>
<dbReference type="EMBL" id="SGPL01000023">
    <property type="protein sequence ID" value="THH20380.1"/>
    <property type="molecule type" value="Genomic_DNA"/>
</dbReference>
<keyword evidence="4" id="KW-1015">Disulfide bond</keyword>
<feature type="domain" description="Plastocyanin-like" evidence="6">
    <location>
        <begin position="226"/>
        <end position="395"/>
    </location>
</feature>
<dbReference type="InterPro" id="IPR011707">
    <property type="entry name" value="Cu-oxidase-like_N"/>
</dbReference>
<evidence type="ECO:0000256" key="5">
    <source>
        <dbReference type="ARBA" id="ARBA00023180"/>
    </source>
</evidence>
<keyword evidence="2" id="KW-0732">Signal</keyword>
<dbReference type="OrthoDB" id="2121828at2759"/>
<evidence type="ECO:0008006" key="10">
    <source>
        <dbReference type="Google" id="ProtNLM"/>
    </source>
</evidence>
<dbReference type="InterPro" id="IPR044130">
    <property type="entry name" value="CuRO_2_Fet3-like"/>
</dbReference>
<dbReference type="InterPro" id="IPR045087">
    <property type="entry name" value="Cu-oxidase_fam"/>
</dbReference>
<feature type="domain" description="Plastocyanin-like" evidence="7">
    <location>
        <begin position="103"/>
        <end position="218"/>
    </location>
</feature>
<evidence type="ECO:0000256" key="2">
    <source>
        <dbReference type="ARBA" id="ARBA00022729"/>
    </source>
</evidence>
<dbReference type="PANTHER" id="PTHR11709:SF361">
    <property type="entry name" value="IRON TRANSPORT MULTICOPPER OXIDASE FET3"/>
    <property type="match status" value="1"/>
</dbReference>
<dbReference type="GO" id="GO:0033573">
    <property type="term" value="C:high-affinity iron permease complex"/>
    <property type="evidence" value="ECO:0007669"/>
    <property type="project" value="TreeGrafter"/>
</dbReference>
<dbReference type="GO" id="GO:0010106">
    <property type="term" value="P:cellular response to iron ion starvation"/>
    <property type="evidence" value="ECO:0007669"/>
    <property type="project" value="TreeGrafter"/>
</dbReference>
<evidence type="ECO:0000256" key="3">
    <source>
        <dbReference type="ARBA" id="ARBA00023008"/>
    </source>
</evidence>
<protein>
    <recommendedName>
        <fullName evidence="10">Laccase</fullName>
    </recommendedName>
</protein>
<evidence type="ECO:0000256" key="4">
    <source>
        <dbReference type="ARBA" id="ARBA00023157"/>
    </source>
</evidence>
<dbReference type="PANTHER" id="PTHR11709">
    <property type="entry name" value="MULTI-COPPER OXIDASE"/>
    <property type="match status" value="1"/>
</dbReference>
<proteinExistence type="inferred from homology"/>
<dbReference type="GO" id="GO:0004322">
    <property type="term" value="F:ferroxidase activity"/>
    <property type="evidence" value="ECO:0007669"/>
    <property type="project" value="TreeGrafter"/>
</dbReference>
<name>A0A4S4MBJ7_9AGAM</name>
<dbReference type="InterPro" id="IPR008972">
    <property type="entry name" value="Cupredoxin"/>
</dbReference>
<evidence type="ECO:0000259" key="6">
    <source>
        <dbReference type="Pfam" id="PF00394"/>
    </source>
</evidence>
<evidence type="ECO:0000313" key="9">
    <source>
        <dbReference type="Proteomes" id="UP000310158"/>
    </source>
</evidence>
<organism evidence="8 9">
    <name type="scientific">Bondarzewia mesenterica</name>
    <dbReference type="NCBI Taxonomy" id="1095465"/>
    <lineage>
        <taxon>Eukaryota</taxon>
        <taxon>Fungi</taxon>
        <taxon>Dikarya</taxon>
        <taxon>Basidiomycota</taxon>
        <taxon>Agaricomycotina</taxon>
        <taxon>Agaricomycetes</taxon>
        <taxon>Russulales</taxon>
        <taxon>Bondarzewiaceae</taxon>
        <taxon>Bondarzewia</taxon>
    </lineage>
</organism>
<evidence type="ECO:0000259" key="7">
    <source>
        <dbReference type="Pfam" id="PF07732"/>
    </source>
</evidence>
<dbReference type="SUPFAM" id="SSF49503">
    <property type="entry name" value="Cupredoxins"/>
    <property type="match status" value="2"/>
</dbReference>
<accession>A0A4S4MBJ7</accession>
<reference evidence="8 9" key="1">
    <citation type="submission" date="2019-02" db="EMBL/GenBank/DDBJ databases">
        <title>Genome sequencing of the rare red list fungi Bondarzewia mesenterica.</title>
        <authorList>
            <person name="Buettner E."/>
            <person name="Kellner H."/>
        </authorList>
    </citation>
    <scope>NUCLEOTIDE SEQUENCE [LARGE SCALE GENOMIC DNA]</scope>
    <source>
        <strain evidence="8 9">DSM 108281</strain>
    </source>
</reference>